<reference evidence="2" key="1">
    <citation type="submission" date="2020-02" db="EMBL/GenBank/DDBJ databases">
        <authorList>
            <person name="Meier V. D."/>
        </authorList>
    </citation>
    <scope>NUCLEOTIDE SEQUENCE</scope>
    <source>
        <strain evidence="2">AVDCRST_MAG10</strain>
    </source>
</reference>
<feature type="compositionally biased region" description="Basic and acidic residues" evidence="1">
    <location>
        <begin position="46"/>
        <end position="55"/>
    </location>
</feature>
<name>A0A6J4HEW1_9ACTN</name>
<gene>
    <name evidence="2" type="ORF">AVDCRST_MAG10-752</name>
</gene>
<dbReference type="AlphaFoldDB" id="A0A6J4HEW1"/>
<proteinExistence type="predicted"/>
<evidence type="ECO:0000256" key="1">
    <source>
        <dbReference type="SAM" id="MobiDB-lite"/>
    </source>
</evidence>
<protein>
    <submittedName>
        <fullName evidence="2">Uncharacterized protein</fullName>
    </submittedName>
</protein>
<feature type="region of interest" description="Disordered" evidence="1">
    <location>
        <begin position="1"/>
        <end position="55"/>
    </location>
</feature>
<dbReference type="EMBL" id="CADCTB010000049">
    <property type="protein sequence ID" value="CAA9222494.1"/>
    <property type="molecule type" value="Genomic_DNA"/>
</dbReference>
<sequence length="55" mass="5728">AGAPGGRALGSRRVVDVRARPPGHAGHGRPRPLAGQGPSRPAHRRPPGEAARRRL</sequence>
<feature type="non-terminal residue" evidence="2">
    <location>
        <position position="55"/>
    </location>
</feature>
<organism evidence="2">
    <name type="scientific">uncultured Acidimicrobiales bacterium</name>
    <dbReference type="NCBI Taxonomy" id="310071"/>
    <lineage>
        <taxon>Bacteria</taxon>
        <taxon>Bacillati</taxon>
        <taxon>Actinomycetota</taxon>
        <taxon>Acidimicrobiia</taxon>
        <taxon>Acidimicrobiales</taxon>
        <taxon>environmental samples</taxon>
    </lineage>
</organism>
<evidence type="ECO:0000313" key="2">
    <source>
        <dbReference type="EMBL" id="CAA9222494.1"/>
    </source>
</evidence>
<feature type="non-terminal residue" evidence="2">
    <location>
        <position position="1"/>
    </location>
</feature>
<accession>A0A6J4HEW1</accession>